<dbReference type="GO" id="GO:0006508">
    <property type="term" value="P:proteolysis"/>
    <property type="evidence" value="ECO:0007669"/>
    <property type="project" value="UniProtKB-KW"/>
</dbReference>
<dbReference type="InterPro" id="IPR038765">
    <property type="entry name" value="Papain-like_cys_pep_sf"/>
</dbReference>
<comment type="similarity">
    <text evidence="1">Belongs to the peptidase C48 family.</text>
</comment>
<dbReference type="Pfam" id="PF02902">
    <property type="entry name" value="Peptidase_C48"/>
    <property type="match status" value="1"/>
</dbReference>
<evidence type="ECO:0000256" key="2">
    <source>
        <dbReference type="ARBA" id="ARBA00022670"/>
    </source>
</evidence>
<keyword evidence="3" id="KW-0378">Hydrolase</keyword>
<feature type="compositionally biased region" description="Polar residues" evidence="4">
    <location>
        <begin position="500"/>
        <end position="518"/>
    </location>
</feature>
<feature type="domain" description="Ubiquitin-like protease family profile" evidence="5">
    <location>
        <begin position="339"/>
        <end position="421"/>
    </location>
</feature>
<comment type="caution">
    <text evidence="6">The sequence shown here is derived from an EMBL/GenBank/DDBJ whole genome shotgun (WGS) entry which is preliminary data.</text>
</comment>
<feature type="compositionally biased region" description="Pro residues" evidence="4">
    <location>
        <begin position="486"/>
        <end position="495"/>
    </location>
</feature>
<evidence type="ECO:0000256" key="4">
    <source>
        <dbReference type="SAM" id="MobiDB-lite"/>
    </source>
</evidence>
<feature type="region of interest" description="Disordered" evidence="4">
    <location>
        <begin position="210"/>
        <end position="262"/>
    </location>
</feature>
<feature type="region of interest" description="Disordered" evidence="4">
    <location>
        <begin position="765"/>
        <end position="785"/>
    </location>
</feature>
<sequence>MRRWQAGSVHIKKEPGAAPSTAQEVQQFVLSAGMRRPWQFFREELIELTTKAGRQQLQDESLHHAQRLFECLPGPAREEFVCMSLQELVAPLKYLESGSGCPWRSWPSLDRESRLQWEPRTLESLHELCCRAPEHWQKELNECGLGDLQEPQSTVSRVPNVHEKYVLQLCVEAFPDRGWVQCLQTSASALPEARKQPQNEHHVPAPLVHASGKIRREPGTGVQSGQPVHGSGKAEQEPGTGVQSSKPVSASGKAKREPGTRVQSGLEVARALFRNLPNAPVEKRMLDYSQVLRLAVGCAQLLHEGAWPRHVAVVNCGDLSSLTLQAEHAAPLICGLLYNDNHWACLAVQRPTSMAVVYDSLPGRKTADIIYDHACAFLTHLAELPEWQSQPRLRPLRASTPQQPDSWSCGHRTVLAIHMAMKCSMQNEPLPTTVDEAWMSGEDIDALIEASRENEQFRVSLHKRPSAAEGAEASAPRAKVRKRAASPPPTPPNPDLPSSQRRGGQMTSPESRASNASTPRALVAKASQGQKRPAHPAPPASDACKPSGKKSRQAKRLRAEAIQQGSEICSLAGLEHKHFQKERAKFDDVDCESGHWHTFLFAVSKASMDEDCREGVLTCHCCRTLQASVLRAQKLAPAAVAPQPDVQGAGAQLVEAEVDGVQQEQAPIQPLQLVQGKQVHKKGRPKKSETAADRWSLHVFIAQERAWLYTQTSASHSASVTYFCKGCDREIKFCSSTCKQKLDKREATATHRKGVQKLRARLEGEGRLPVQRDVEPSESSGQLAAPAPDQVSACAGLCPPGLEAAALKFVEAGQPRSTFAEHEADPFAGCQFLVKECKQREGSCERCRQLCKGRAFRKHLATKAYHIDLVHLAWALFHTNEAKVAALVSEMQQSDYMKAGLAGEDLQKITACTAKLAAVRMIRAKFDCLPAWRISASMRSWLRHNLVQTPLHHKNDTQALAHSALAASLSQAVANGSVRKLDLQLASKVAAGALRMDSLVDSMVTSFLQTLHLSCSRRRKTTSEYINQDAVVAALETLGQGPQVQEMFQRFGMNPRALPKLQIDTKASPSSYISLADPDRLGLCFKTAASHLHSQGSRMHILIDETTWSRDLQQVKGLFGGSGRVASLVGGAWDLENDLDWSDLDAAEWHPQDVPPDCLARTSLHFAVQRADSCRWVFDICHLPRKQAIGNGDLVLNLAAHLLSIVTEHNSGVPPQGCAFDGGSANSRLCMALCGLLPTAAMGDLPFFKFCSLYKPAYKYWPFAEVLYRKSFLLTSNNGSYHVTKRYSLQHSSGCRKVRYGDCWVDLTSLLMNNLPPRAYACTDPMSDRHAIMKLSPPYIGRTWAALPVHIAGLIAGLLCSATSGSPGFTKAEMALNSFSAYHLLLLHRAYNWVLKRSPSETLSGITPVEPCCVTEIGVEQHFGRLKSGFTGQPSLGDCQYGILRCHAKQAQVLAKKSPEELEKEASDRTCQSRQALGHEELQRLCSVSLVTAIQFFCWICIDVSPCDMTTHLLKFWGAEGRNLFPSTAPDMPEDPEDPEDMHPGLEELDLEGKELEMQSQLLQKLQTVHDRALLSEEVQALLQDKEPASTDEPPAADEQPTANEAPLDELIPPEADESPDVPKTLKDIVQKVSRKGDACLDLETATGEKAMLRRLKLLAGPCRQLIRLARLEEGLLSAAVLENGQGDLNPWNLREHLIAKARKVADLSSQRKSRATAWMQATGKLVQGIQKHAGNDANDGVLPLHGLRPYGADPQLLVLKLQDSRGRPTVALGLCMSVHRGAVVKKNDTTASVRASYPSPFPLHPSVTKVIHVSLLTQVTVDTAAPEDRHWATSVASTILMLEPAGNVICEIKAEVRETSTRFYANLGEASRAALAKLRSSRLPDVAELADEEGAELHELPTCEMPSMLEFNERTFSKPRLAEQIRLFFQGLSKQYATLGVPLHENGLVRLNNTEHKYDDLVTRAATFFLATAGTSDLRGFRFSSYVFNKLRVLMPSASNPSLKGVRAFFTNVLQVTGDVERAAMQRRNAPPVPRQMLLANSKSNGNAVPAVRKISHPPASATSVELLEVMQVTYHWILTRPARGYRPVAVWLWEVDEECCSICRAAAAVSGS</sequence>
<dbReference type="InterPro" id="IPR003653">
    <property type="entry name" value="Peptidase_C48_C"/>
</dbReference>
<organism evidence="6 7">
    <name type="scientific">Symbiodinium microadriaticum</name>
    <name type="common">Dinoflagellate</name>
    <name type="synonym">Zooxanthella microadriatica</name>
    <dbReference type="NCBI Taxonomy" id="2951"/>
    <lineage>
        <taxon>Eukaryota</taxon>
        <taxon>Sar</taxon>
        <taxon>Alveolata</taxon>
        <taxon>Dinophyceae</taxon>
        <taxon>Suessiales</taxon>
        <taxon>Symbiodiniaceae</taxon>
        <taxon>Symbiodinium</taxon>
    </lineage>
</organism>
<evidence type="ECO:0000313" key="7">
    <source>
        <dbReference type="Proteomes" id="UP000186817"/>
    </source>
</evidence>
<feature type="compositionally biased region" description="Basic and acidic residues" evidence="4">
    <location>
        <begin position="765"/>
        <end position="775"/>
    </location>
</feature>
<keyword evidence="7" id="KW-1185">Reference proteome</keyword>
<feature type="compositionally biased region" description="Low complexity" evidence="4">
    <location>
        <begin position="467"/>
        <end position="477"/>
    </location>
</feature>
<keyword evidence="2" id="KW-0645">Protease</keyword>
<dbReference type="Gene3D" id="3.40.395.10">
    <property type="entry name" value="Adenoviral Proteinase, Chain A"/>
    <property type="match status" value="1"/>
</dbReference>
<feature type="compositionally biased region" description="Basic residues" evidence="4">
    <location>
        <begin position="547"/>
        <end position="556"/>
    </location>
</feature>
<gene>
    <name evidence="6" type="ORF">AK812_SmicGene32964</name>
</gene>
<dbReference type="Proteomes" id="UP000186817">
    <property type="component" value="Unassembled WGS sequence"/>
</dbReference>
<dbReference type="SUPFAM" id="SSF54001">
    <property type="entry name" value="Cysteine proteinases"/>
    <property type="match status" value="1"/>
</dbReference>
<dbReference type="EMBL" id="LSRX01000942">
    <property type="protein sequence ID" value="OLP85998.1"/>
    <property type="molecule type" value="Genomic_DNA"/>
</dbReference>
<dbReference type="GO" id="GO:0008234">
    <property type="term" value="F:cysteine-type peptidase activity"/>
    <property type="evidence" value="ECO:0007669"/>
    <property type="project" value="InterPro"/>
</dbReference>
<dbReference type="OrthoDB" id="439974at2759"/>
<evidence type="ECO:0000256" key="3">
    <source>
        <dbReference type="ARBA" id="ARBA00022801"/>
    </source>
</evidence>
<name>A0A1Q9CSU1_SYMMI</name>
<protein>
    <recommendedName>
        <fullName evidence="5">Ubiquitin-like protease family profile domain-containing protein</fullName>
    </recommendedName>
</protein>
<proteinExistence type="inferred from homology"/>
<reference evidence="6 7" key="1">
    <citation type="submission" date="2016-02" db="EMBL/GenBank/DDBJ databases">
        <title>Genome analysis of coral dinoflagellate symbionts highlights evolutionary adaptations to a symbiotic lifestyle.</title>
        <authorList>
            <person name="Aranda M."/>
            <person name="Li Y."/>
            <person name="Liew Y.J."/>
            <person name="Baumgarten S."/>
            <person name="Simakov O."/>
            <person name="Wilson M."/>
            <person name="Piel J."/>
            <person name="Ashoor H."/>
            <person name="Bougouffa S."/>
            <person name="Bajic V.B."/>
            <person name="Ryu T."/>
            <person name="Ravasi T."/>
            <person name="Bayer T."/>
            <person name="Micklem G."/>
            <person name="Kim H."/>
            <person name="Bhak J."/>
            <person name="Lajeunesse T.C."/>
            <person name="Voolstra C.R."/>
        </authorList>
    </citation>
    <scope>NUCLEOTIDE SEQUENCE [LARGE SCALE GENOMIC DNA]</scope>
    <source>
        <strain evidence="6 7">CCMP2467</strain>
    </source>
</reference>
<evidence type="ECO:0000256" key="1">
    <source>
        <dbReference type="ARBA" id="ARBA00005234"/>
    </source>
</evidence>
<accession>A0A1Q9CSU1</accession>
<evidence type="ECO:0000259" key="5">
    <source>
        <dbReference type="Pfam" id="PF02902"/>
    </source>
</evidence>
<evidence type="ECO:0000313" key="6">
    <source>
        <dbReference type="EMBL" id="OLP85998.1"/>
    </source>
</evidence>
<feature type="region of interest" description="Disordered" evidence="4">
    <location>
        <begin position="458"/>
        <end position="556"/>
    </location>
</feature>
<feature type="region of interest" description="Disordered" evidence="4">
    <location>
        <begin position="1586"/>
        <end position="1623"/>
    </location>
</feature>